<dbReference type="EMBL" id="KV460371">
    <property type="protein sequence ID" value="OCA19679.1"/>
    <property type="molecule type" value="Genomic_DNA"/>
</dbReference>
<proteinExistence type="predicted"/>
<accession>A0A1B8Y9K4</accession>
<evidence type="ECO:0000313" key="1">
    <source>
        <dbReference type="EMBL" id="OCA19679.1"/>
    </source>
</evidence>
<dbReference type="PANTHER" id="PTHR34226:SF1">
    <property type="entry name" value="PROTEIN CBR-ABU-10"/>
    <property type="match status" value="1"/>
</dbReference>
<name>A0A1B8Y9K4_XENTR</name>
<dbReference type="PANTHER" id="PTHR34226">
    <property type="entry name" value="PROTEIN CBR-ABU-10"/>
    <property type="match status" value="1"/>
</dbReference>
<sequence length="236" mass="26714">MGPSCWNHPTGPSCWNHPIGTSCWNHPIGTSCWNHPIGNSCWNHPIGTSCWNHPIGTSCWNHPIGTSCWNHPIGPSCWNHPIGPSCWNHPIGPSCWNHPIGPSCWNHPIGPSCWNHLIGPSCWNHLSYNISPPVPSHYMEISHSNGGYRIGPVPHPTCKRAEKGKTMINFQAKHKKKSINIKFMMSWPHPSIFFINPPLWVEKTEQMADQQGFLTLFRGLHTHRQTDAHTQYYGPQ</sequence>
<reference evidence="1" key="2">
    <citation type="journal article" date="2010" name="Science">
        <title>The genome of the Western clawed frog Xenopus tropicalis.</title>
        <authorList>
            <person name="Hellsten U."/>
            <person name="Harland R.M."/>
            <person name="Gilchrist M.J."/>
            <person name="Hendrix D."/>
            <person name="Jurka J."/>
            <person name="Kapitonov V."/>
            <person name="Ovcharenko I."/>
            <person name="Putnam N.H."/>
            <person name="Shu S."/>
            <person name="Taher L."/>
            <person name="Blitz I.L."/>
            <person name="Blumberg B."/>
            <person name="Dichmann D.S."/>
            <person name="Dubchak I."/>
            <person name="Amaya E."/>
            <person name="Detter J.C."/>
            <person name="Fletcher R."/>
            <person name="Gerhard D.S."/>
            <person name="Goodstein D."/>
            <person name="Graves T."/>
            <person name="Grigoriev I.V."/>
            <person name="Grimwood J."/>
            <person name="Kawashima T."/>
            <person name="Lindquist E."/>
            <person name="Lucas S.M."/>
            <person name="Mead P.E."/>
            <person name="Mitros T."/>
            <person name="Ogino H."/>
            <person name="Ohta Y."/>
            <person name="Poliakov A.V."/>
            <person name="Pollet N."/>
            <person name="Robert J."/>
            <person name="Salamov A."/>
            <person name="Sater A.K."/>
            <person name="Schmutz J."/>
            <person name="Terry A."/>
            <person name="Vize P.D."/>
            <person name="Warren W.C."/>
            <person name="Wells D."/>
            <person name="Wills A."/>
            <person name="Wilson R.K."/>
            <person name="Zimmerman L.B."/>
            <person name="Zorn A.M."/>
            <person name="Grainger R."/>
            <person name="Grammer T."/>
            <person name="Khokha M.K."/>
            <person name="Richardson P.M."/>
            <person name="Rokhsar D.S."/>
        </authorList>
    </citation>
    <scope>NUCLEOTIDE SEQUENCE [LARGE SCALE GENOMIC DNA]</scope>
    <source>
        <strain evidence="1">Nigerian</strain>
    </source>
</reference>
<organism evidence="1">
    <name type="scientific">Xenopus tropicalis</name>
    <name type="common">Western clawed frog</name>
    <name type="synonym">Silurana tropicalis</name>
    <dbReference type="NCBI Taxonomy" id="8364"/>
    <lineage>
        <taxon>Eukaryota</taxon>
        <taxon>Metazoa</taxon>
        <taxon>Chordata</taxon>
        <taxon>Craniata</taxon>
        <taxon>Vertebrata</taxon>
        <taxon>Euteleostomi</taxon>
        <taxon>Amphibia</taxon>
        <taxon>Batrachia</taxon>
        <taxon>Anura</taxon>
        <taxon>Pipoidea</taxon>
        <taxon>Pipidae</taxon>
        <taxon>Xenopodinae</taxon>
        <taxon>Xenopus</taxon>
        <taxon>Silurana</taxon>
    </lineage>
</organism>
<gene>
    <name evidence="1" type="ORF">XENTR_v90028289mg</name>
</gene>
<reference evidence="1" key="1">
    <citation type="submission" date="2009-11" db="EMBL/GenBank/DDBJ databases">
        <authorList>
            <consortium name="US DOE Joint Genome Institute (JGI-PGF)"/>
            <person name="Ottilar R."/>
            <person name="Schmutz J."/>
            <person name="Salamov A."/>
            <person name="Cheng J.F."/>
            <person name="Lucas S."/>
            <person name="Pitluck S."/>
            <person name="Gundlach H."/>
            <person name="Guo Y."/>
            <person name="Haberer G."/>
            <person name="Nasrallah J."/>
            <person name="Mayer K.F.X."/>
            <person name="van de Peer Y."/>
            <person name="Weigel D."/>
            <person name="Grigoriev I.V."/>
        </authorList>
    </citation>
    <scope>NUCLEOTIDE SEQUENCE</scope>
    <source>
        <strain evidence="1">Nigerian</strain>
    </source>
</reference>
<reference evidence="1" key="3">
    <citation type="submission" date="2016-05" db="EMBL/GenBank/DDBJ databases">
        <title>WGS assembly of Xenopus tropicalis.</title>
        <authorList>
            <person name="Sessions A."/>
            <person name="Jenkins J."/>
            <person name="Mitros T."/>
            <person name="Lyons J.T."/>
            <person name="Dichmann D.S."/>
            <person name="Robert J."/>
            <person name="Harland R.M."/>
            <person name="Rokhsar D.S."/>
        </authorList>
    </citation>
    <scope>NUCLEOTIDE SEQUENCE</scope>
    <source>
        <strain evidence="1">Nigerian</strain>
    </source>
</reference>
<dbReference type="AlphaFoldDB" id="A0A1B8Y9K4"/>
<protein>
    <submittedName>
        <fullName evidence="1">Uncharacterized protein</fullName>
    </submittedName>
</protein>